<dbReference type="EMBL" id="JH818862">
    <property type="protein sequence ID" value="EKC32548.1"/>
    <property type="molecule type" value="Genomic_DNA"/>
</dbReference>
<evidence type="ECO:0000313" key="2">
    <source>
        <dbReference type="EMBL" id="EKC32548.1"/>
    </source>
</evidence>
<dbReference type="AlphaFoldDB" id="K1QFB7"/>
<organism evidence="2">
    <name type="scientific">Magallana gigas</name>
    <name type="common">Pacific oyster</name>
    <name type="synonym">Crassostrea gigas</name>
    <dbReference type="NCBI Taxonomy" id="29159"/>
    <lineage>
        <taxon>Eukaryota</taxon>
        <taxon>Metazoa</taxon>
        <taxon>Spiralia</taxon>
        <taxon>Lophotrochozoa</taxon>
        <taxon>Mollusca</taxon>
        <taxon>Bivalvia</taxon>
        <taxon>Autobranchia</taxon>
        <taxon>Pteriomorphia</taxon>
        <taxon>Ostreida</taxon>
        <taxon>Ostreoidea</taxon>
        <taxon>Ostreidae</taxon>
        <taxon>Magallana</taxon>
    </lineage>
</organism>
<proteinExistence type="predicted"/>
<feature type="region of interest" description="Disordered" evidence="1">
    <location>
        <begin position="1"/>
        <end position="23"/>
    </location>
</feature>
<accession>K1QFB7</accession>
<dbReference type="HOGENOM" id="CLU_2087148_0_0_1"/>
<gene>
    <name evidence="2" type="ORF">CGI_10014509</name>
</gene>
<name>K1QFB7_MAGGI</name>
<protein>
    <submittedName>
        <fullName evidence="2">Uncharacterized protein</fullName>
    </submittedName>
</protein>
<sequence>MASFVEMKKRKHELEEESESLSPGGKSLKVFAENALRENCVKINTDLKEELKDFDLLSSQKTVGSDQSKDERTEHEILNEAVKLLSYGKYSPGFQVKIPGVACMTADTSINISTTIS</sequence>
<reference evidence="2" key="1">
    <citation type="journal article" date="2012" name="Nature">
        <title>The oyster genome reveals stress adaptation and complexity of shell formation.</title>
        <authorList>
            <person name="Zhang G."/>
            <person name="Fang X."/>
            <person name="Guo X."/>
            <person name="Li L."/>
            <person name="Luo R."/>
            <person name="Xu F."/>
            <person name="Yang P."/>
            <person name="Zhang L."/>
            <person name="Wang X."/>
            <person name="Qi H."/>
            <person name="Xiong Z."/>
            <person name="Que H."/>
            <person name="Xie Y."/>
            <person name="Holland P.W."/>
            <person name="Paps J."/>
            <person name="Zhu Y."/>
            <person name="Wu F."/>
            <person name="Chen Y."/>
            <person name="Wang J."/>
            <person name="Peng C."/>
            <person name="Meng J."/>
            <person name="Yang L."/>
            <person name="Liu J."/>
            <person name="Wen B."/>
            <person name="Zhang N."/>
            <person name="Huang Z."/>
            <person name="Zhu Q."/>
            <person name="Feng Y."/>
            <person name="Mount A."/>
            <person name="Hedgecock D."/>
            <person name="Xu Z."/>
            <person name="Liu Y."/>
            <person name="Domazet-Loso T."/>
            <person name="Du Y."/>
            <person name="Sun X."/>
            <person name="Zhang S."/>
            <person name="Liu B."/>
            <person name="Cheng P."/>
            <person name="Jiang X."/>
            <person name="Li J."/>
            <person name="Fan D."/>
            <person name="Wang W."/>
            <person name="Fu W."/>
            <person name="Wang T."/>
            <person name="Wang B."/>
            <person name="Zhang J."/>
            <person name="Peng Z."/>
            <person name="Li Y."/>
            <person name="Li N."/>
            <person name="Wang J."/>
            <person name="Chen M."/>
            <person name="He Y."/>
            <person name="Tan F."/>
            <person name="Song X."/>
            <person name="Zheng Q."/>
            <person name="Huang R."/>
            <person name="Yang H."/>
            <person name="Du X."/>
            <person name="Chen L."/>
            <person name="Yang M."/>
            <person name="Gaffney P.M."/>
            <person name="Wang S."/>
            <person name="Luo L."/>
            <person name="She Z."/>
            <person name="Ming Y."/>
            <person name="Huang W."/>
            <person name="Zhang S."/>
            <person name="Huang B."/>
            <person name="Zhang Y."/>
            <person name="Qu T."/>
            <person name="Ni P."/>
            <person name="Miao G."/>
            <person name="Wang J."/>
            <person name="Wang Q."/>
            <person name="Steinberg C.E."/>
            <person name="Wang H."/>
            <person name="Li N."/>
            <person name="Qian L."/>
            <person name="Zhang G."/>
            <person name="Li Y."/>
            <person name="Yang H."/>
            <person name="Liu X."/>
            <person name="Wang J."/>
            <person name="Yin Y."/>
            <person name="Wang J."/>
        </authorList>
    </citation>
    <scope>NUCLEOTIDE SEQUENCE [LARGE SCALE GENOMIC DNA]</scope>
    <source>
        <strain evidence="2">05x7-T-G4-1.051#20</strain>
    </source>
</reference>
<dbReference type="InParanoid" id="K1QFB7"/>
<evidence type="ECO:0000256" key="1">
    <source>
        <dbReference type="SAM" id="MobiDB-lite"/>
    </source>
</evidence>